<dbReference type="NCBIfam" id="TIGR00500">
    <property type="entry name" value="met_pdase_I"/>
    <property type="match status" value="1"/>
</dbReference>
<feature type="binding site" evidence="6">
    <location>
        <position position="127"/>
    </location>
    <ligand>
        <name>a divalent metal cation</name>
        <dbReference type="ChEBI" id="CHEBI:60240"/>
        <label>1</label>
    </ligand>
</feature>
<dbReference type="Gene3D" id="3.90.230.10">
    <property type="entry name" value="Creatinase/methionine aminopeptidase superfamily"/>
    <property type="match status" value="1"/>
</dbReference>
<dbReference type="PRINTS" id="PR00599">
    <property type="entry name" value="MAPEPTIDASE"/>
</dbReference>
<evidence type="ECO:0000256" key="3">
    <source>
        <dbReference type="ARBA" id="ARBA00022670"/>
    </source>
</evidence>
<keyword evidence="2 6" id="KW-0031">Aminopeptidase</keyword>
<name>A0ABP8WWG6_9PSEU</name>
<evidence type="ECO:0000256" key="8">
    <source>
        <dbReference type="SAM" id="MobiDB-lite"/>
    </source>
</evidence>
<keyword evidence="4 6" id="KW-0479">Metal-binding</keyword>
<dbReference type="InterPro" id="IPR002467">
    <property type="entry name" value="Pept_M24A_MAP1"/>
</dbReference>
<dbReference type="PANTHER" id="PTHR43330:SF27">
    <property type="entry name" value="METHIONINE AMINOPEPTIDASE"/>
    <property type="match status" value="1"/>
</dbReference>
<reference evidence="11" key="1">
    <citation type="journal article" date="2019" name="Int. J. Syst. Evol. Microbiol.">
        <title>The Global Catalogue of Microorganisms (GCM) 10K type strain sequencing project: providing services to taxonomists for standard genome sequencing and annotation.</title>
        <authorList>
            <consortium name="The Broad Institute Genomics Platform"/>
            <consortium name="The Broad Institute Genome Sequencing Center for Infectious Disease"/>
            <person name="Wu L."/>
            <person name="Ma J."/>
        </authorList>
    </citation>
    <scope>NUCLEOTIDE SEQUENCE [LARGE SCALE GENOMIC DNA]</scope>
    <source>
        <strain evidence="11">JCM 18055</strain>
    </source>
</reference>
<protein>
    <recommendedName>
        <fullName evidence="6 7">Methionine aminopeptidase</fullName>
        <shortName evidence="6">MAP</shortName>
        <shortName evidence="6">MetAP</shortName>
        <ecNumber evidence="6 7">3.4.11.18</ecNumber>
    </recommendedName>
    <alternativeName>
        <fullName evidence="6">Peptidase M</fullName>
    </alternativeName>
</protein>
<evidence type="ECO:0000256" key="5">
    <source>
        <dbReference type="ARBA" id="ARBA00022801"/>
    </source>
</evidence>
<dbReference type="Proteomes" id="UP001500325">
    <property type="component" value="Unassembled WGS sequence"/>
</dbReference>
<comment type="caution">
    <text evidence="10">The sequence shown here is derived from an EMBL/GenBank/DDBJ whole genome shotgun (WGS) entry which is preliminary data.</text>
</comment>
<evidence type="ECO:0000256" key="6">
    <source>
        <dbReference type="HAMAP-Rule" id="MF_01974"/>
    </source>
</evidence>
<dbReference type="HAMAP" id="MF_01974">
    <property type="entry name" value="MetAP_1"/>
    <property type="match status" value="1"/>
</dbReference>
<dbReference type="InterPro" id="IPR036005">
    <property type="entry name" value="Creatinase/aminopeptidase-like"/>
</dbReference>
<feature type="binding site" evidence="6">
    <location>
        <position position="116"/>
    </location>
    <ligand>
        <name>a divalent metal cation</name>
        <dbReference type="ChEBI" id="CHEBI:60240"/>
        <label>1</label>
    </ligand>
</feature>
<feature type="domain" description="Peptidase M24" evidence="9">
    <location>
        <begin position="27"/>
        <end position="261"/>
    </location>
</feature>
<comment type="cofactor">
    <cofactor evidence="6">
        <name>Co(2+)</name>
        <dbReference type="ChEBI" id="CHEBI:48828"/>
    </cofactor>
    <cofactor evidence="6">
        <name>Zn(2+)</name>
        <dbReference type="ChEBI" id="CHEBI:29105"/>
    </cofactor>
    <cofactor evidence="6">
        <name>Mn(2+)</name>
        <dbReference type="ChEBI" id="CHEBI:29035"/>
    </cofactor>
    <cofactor evidence="6">
        <name>Fe(2+)</name>
        <dbReference type="ChEBI" id="CHEBI:29033"/>
    </cofactor>
    <text evidence="6">Binds 2 divalent metal cations per subunit. Has a high-affinity and a low affinity metal-binding site. The true nature of the physiological cofactor is under debate. The enzyme is active with cobalt, zinc, manganese or divalent iron ions. Most likely, methionine aminopeptidases function as mononuclear Fe(2+)-metalloproteases under physiological conditions, and the catalytically relevant metal-binding site has been assigned to the histidine-containing high-affinity site.</text>
</comment>
<feature type="binding site" evidence="6">
    <location>
        <position position="190"/>
    </location>
    <ligand>
        <name>a divalent metal cation</name>
        <dbReference type="ChEBI" id="CHEBI:60240"/>
        <label>2</label>
        <note>catalytic</note>
    </ligand>
</feature>
<feature type="binding site" evidence="6">
    <location>
        <position position="223"/>
    </location>
    <ligand>
        <name>a divalent metal cation</name>
        <dbReference type="ChEBI" id="CHEBI:60240"/>
        <label>2</label>
        <note>catalytic</note>
    </ligand>
</feature>
<keyword evidence="3 6" id="KW-0645">Protease</keyword>
<feature type="binding site" evidence="6">
    <location>
        <position position="197"/>
    </location>
    <ligand>
        <name>substrate</name>
    </ligand>
</feature>
<keyword evidence="5 6" id="KW-0378">Hydrolase</keyword>
<proteinExistence type="inferred from homology"/>
<comment type="similarity">
    <text evidence="6">Belongs to the peptidase M24A family. Methionine aminopeptidase type 1 subfamily.</text>
</comment>
<feature type="binding site" evidence="6">
    <location>
        <position position="254"/>
    </location>
    <ligand>
        <name>a divalent metal cation</name>
        <dbReference type="ChEBI" id="CHEBI:60240"/>
        <label>1</label>
    </ligand>
</feature>
<dbReference type="InterPro" id="IPR000994">
    <property type="entry name" value="Pept_M24"/>
</dbReference>
<sequence length="292" mass="31810">MLGFRYNYTDLGREVVVIELKTPAEIERMHVAGRFVAEVLTEVGRLADVGVNLLDLEHHVRGMIERRGAESCYWDYAPSFGRGPFRNVICLAVNDAVLHGLPHDYTLRDGDVLTADIAVGIDGWVADSARTVVVGTAAEEDLRIVRATEEALEAAIGMARPGNRLGDISAAIWAVAQDHGYPVNDEFGGHGIGRTMHEDPHVPNRGRAGRGLKLRPGLTLALEPWFARTTDQIVHDADGWTIRSADGSRTAHSEHTVAITEDAPLVLTRRESEDPGATPERSGESQAGRSAW</sequence>
<comment type="catalytic activity">
    <reaction evidence="6 7">
        <text>Release of N-terminal amino acids, preferentially methionine, from peptides and arylamides.</text>
        <dbReference type="EC" id="3.4.11.18"/>
    </reaction>
</comment>
<accession>A0ABP8WWG6</accession>
<comment type="subunit">
    <text evidence="6">Monomer.</text>
</comment>
<evidence type="ECO:0000256" key="4">
    <source>
        <dbReference type="ARBA" id="ARBA00022723"/>
    </source>
</evidence>
<gene>
    <name evidence="10" type="primary">map_1</name>
    <name evidence="6" type="synonym">map</name>
    <name evidence="10" type="ORF">GCM10023215_36350</name>
</gene>
<feature type="binding site" evidence="6">
    <location>
        <position position="99"/>
    </location>
    <ligand>
        <name>substrate</name>
    </ligand>
</feature>
<dbReference type="CDD" id="cd01086">
    <property type="entry name" value="MetAP1"/>
    <property type="match status" value="1"/>
</dbReference>
<evidence type="ECO:0000259" key="9">
    <source>
        <dbReference type="Pfam" id="PF00557"/>
    </source>
</evidence>
<dbReference type="GO" id="GO:0004177">
    <property type="term" value="F:aminopeptidase activity"/>
    <property type="evidence" value="ECO:0007669"/>
    <property type="project" value="UniProtKB-KW"/>
</dbReference>
<organism evidence="10 11">
    <name type="scientific">Pseudonocardia yuanmonensis</name>
    <dbReference type="NCBI Taxonomy" id="1095914"/>
    <lineage>
        <taxon>Bacteria</taxon>
        <taxon>Bacillati</taxon>
        <taxon>Actinomycetota</taxon>
        <taxon>Actinomycetes</taxon>
        <taxon>Pseudonocardiales</taxon>
        <taxon>Pseudonocardiaceae</taxon>
        <taxon>Pseudonocardia</taxon>
    </lineage>
</organism>
<dbReference type="EC" id="3.4.11.18" evidence="6 7"/>
<dbReference type="InterPro" id="IPR001714">
    <property type="entry name" value="Pept_M24_MAP"/>
</dbReference>
<evidence type="ECO:0000313" key="10">
    <source>
        <dbReference type="EMBL" id="GAA4695310.1"/>
    </source>
</evidence>
<dbReference type="EMBL" id="BAABIC010000011">
    <property type="protein sequence ID" value="GAA4695310.1"/>
    <property type="molecule type" value="Genomic_DNA"/>
</dbReference>
<dbReference type="SUPFAM" id="SSF55920">
    <property type="entry name" value="Creatinase/aminopeptidase"/>
    <property type="match status" value="1"/>
</dbReference>
<evidence type="ECO:0000313" key="11">
    <source>
        <dbReference type="Proteomes" id="UP001500325"/>
    </source>
</evidence>
<feature type="region of interest" description="Disordered" evidence="8">
    <location>
        <begin position="262"/>
        <end position="292"/>
    </location>
</feature>
<comment type="function">
    <text evidence="1 6">Removes the N-terminal methionine from nascent proteins. The N-terminal methionine is often cleaved when the second residue in the primary sequence is small and uncharged (Met-Ala-, Cys, Gly, Pro, Ser, Thr, or Val). Requires deformylation of the N(alpha)-formylated initiator methionine before it can be hydrolyzed.</text>
</comment>
<feature type="binding site" evidence="6">
    <location>
        <position position="254"/>
    </location>
    <ligand>
        <name>a divalent metal cation</name>
        <dbReference type="ChEBI" id="CHEBI:60240"/>
        <label>2</label>
        <note>catalytic</note>
    </ligand>
</feature>
<keyword evidence="11" id="KW-1185">Reference proteome</keyword>
<feature type="binding site" evidence="6">
    <location>
        <position position="127"/>
    </location>
    <ligand>
        <name>a divalent metal cation</name>
        <dbReference type="ChEBI" id="CHEBI:60240"/>
        <label>2</label>
        <note>catalytic</note>
    </ligand>
</feature>
<evidence type="ECO:0000256" key="7">
    <source>
        <dbReference type="RuleBase" id="RU003653"/>
    </source>
</evidence>
<evidence type="ECO:0000256" key="1">
    <source>
        <dbReference type="ARBA" id="ARBA00002521"/>
    </source>
</evidence>
<evidence type="ECO:0000256" key="2">
    <source>
        <dbReference type="ARBA" id="ARBA00022438"/>
    </source>
</evidence>
<dbReference type="Pfam" id="PF00557">
    <property type="entry name" value="Peptidase_M24"/>
    <property type="match status" value="1"/>
</dbReference>
<dbReference type="PANTHER" id="PTHR43330">
    <property type="entry name" value="METHIONINE AMINOPEPTIDASE"/>
    <property type="match status" value="1"/>
</dbReference>